<reference evidence="7" key="1">
    <citation type="submission" date="2020-06" db="EMBL/GenBank/DDBJ databases">
        <title>Novel chitinolytic bacterium.</title>
        <authorList>
            <person name="Ungkulpasvich U."/>
            <person name="Kosugi A."/>
            <person name="Uke A."/>
        </authorList>
    </citation>
    <scope>NUCLEOTIDE SEQUENCE</scope>
    <source>
        <strain evidence="7">UUS1-1</strain>
    </source>
</reference>
<dbReference type="InterPro" id="IPR036569">
    <property type="entry name" value="RpiB_LacA_LacB_sf"/>
</dbReference>
<name>A0A8J6LHL8_9FIRM</name>
<evidence type="ECO:0000313" key="8">
    <source>
        <dbReference type="Proteomes" id="UP000657177"/>
    </source>
</evidence>
<dbReference type="SUPFAM" id="SSF52788">
    <property type="entry name" value="Phosphotyrosine protein phosphatases I"/>
    <property type="match status" value="1"/>
</dbReference>
<gene>
    <name evidence="7" type="primary">rpiB</name>
    <name evidence="7" type="ORF">G5B42_02065</name>
</gene>
<proteinExistence type="inferred from homology"/>
<dbReference type="InterPro" id="IPR051812">
    <property type="entry name" value="SPI_LacAB/RpiB"/>
</dbReference>
<dbReference type="NCBIfam" id="NF004051">
    <property type="entry name" value="PRK05571.1"/>
    <property type="match status" value="1"/>
</dbReference>
<dbReference type="SMART" id="SM00226">
    <property type="entry name" value="LMWPc"/>
    <property type="match status" value="1"/>
</dbReference>
<keyword evidence="3" id="KW-0378">Hydrolase</keyword>
<evidence type="ECO:0000256" key="4">
    <source>
        <dbReference type="ARBA" id="ARBA00023235"/>
    </source>
</evidence>
<dbReference type="AlphaFoldDB" id="A0A8J6LHL8"/>
<dbReference type="CDD" id="cd16344">
    <property type="entry name" value="LMWPAP"/>
    <property type="match status" value="1"/>
</dbReference>
<evidence type="ECO:0000259" key="6">
    <source>
        <dbReference type="SMART" id="SM00226"/>
    </source>
</evidence>
<keyword evidence="8" id="KW-1185">Reference proteome</keyword>
<keyword evidence="4 7" id="KW-0413">Isomerase</keyword>
<feature type="domain" description="Phosphotyrosine protein phosphatase I" evidence="6">
    <location>
        <begin position="3"/>
        <end position="156"/>
    </location>
</feature>
<dbReference type="InterPro" id="IPR036196">
    <property type="entry name" value="Ptyr_pPase_sf"/>
</dbReference>
<organism evidence="7 8">
    <name type="scientific">Capillibacterium thermochitinicola</name>
    <dbReference type="NCBI Taxonomy" id="2699427"/>
    <lineage>
        <taxon>Bacteria</taxon>
        <taxon>Bacillati</taxon>
        <taxon>Bacillota</taxon>
        <taxon>Capillibacterium</taxon>
    </lineage>
</organism>
<sequence length="322" mass="35004">MVRNILFVCTGNTCRSPMAAALLRQLLKERGGKFEKIRVSSAGLYAYPGAPASPEAVETMRGYGIDLSSHLARELAREELAAADLIMTMTNAQKEQIIKIYPGVKDRTFVLREYIKAKSPAGKDQWDVPDPFGQPLAVYQQCAADLEKDLRALIDLLAAEAEAEAGDASQQKGGKKVRIALGADHAGFHLKEEIAKYLQTKGYEYKDFGVFSTDRVDYPDQAAIVAKAVAKKEFDQGILICGTGIGVAIAANKIKGVRAALCHDVFSARMARAHNDSNVLAIGARVIGPGLALAIVEAYLNEEFAGGRHQQRIDKITRLENE</sequence>
<dbReference type="NCBIfam" id="TIGR01120">
    <property type="entry name" value="rpiB"/>
    <property type="match status" value="1"/>
</dbReference>
<comment type="caution">
    <text evidence="7">The sequence shown here is derived from an EMBL/GenBank/DDBJ whole genome shotgun (WGS) entry which is preliminary data.</text>
</comment>
<dbReference type="InterPro" id="IPR003500">
    <property type="entry name" value="RpiB_LacA_LacB"/>
</dbReference>
<feature type="active site" evidence="5">
    <location>
        <position position="15"/>
    </location>
</feature>
<comment type="similarity">
    <text evidence="1">Belongs to the LacAB/RpiB family.</text>
</comment>
<protein>
    <submittedName>
        <fullName evidence="7">Ribose 5-phosphate isomerase B</fullName>
        <ecNumber evidence="7">5.3.1.6</ecNumber>
    </submittedName>
</protein>
<dbReference type="SUPFAM" id="SSF89623">
    <property type="entry name" value="Ribose/Galactose isomerase RpiB/AlsB"/>
    <property type="match status" value="1"/>
</dbReference>
<feature type="active site" description="Nucleophile" evidence="5">
    <location>
        <position position="9"/>
    </location>
</feature>
<dbReference type="EC" id="5.3.1.6" evidence="7"/>
<dbReference type="GO" id="GO:0004725">
    <property type="term" value="F:protein tyrosine phosphatase activity"/>
    <property type="evidence" value="ECO:0007669"/>
    <property type="project" value="InterPro"/>
</dbReference>
<dbReference type="GO" id="GO:0004751">
    <property type="term" value="F:ribose-5-phosphate isomerase activity"/>
    <property type="evidence" value="ECO:0007669"/>
    <property type="project" value="UniProtKB-EC"/>
</dbReference>
<dbReference type="PANTHER" id="PTHR43732:SF1">
    <property type="entry name" value="RIBOSE 5-PHOSPHATE ISOMERASE"/>
    <property type="match status" value="1"/>
</dbReference>
<dbReference type="Proteomes" id="UP000657177">
    <property type="component" value="Unassembled WGS sequence"/>
</dbReference>
<dbReference type="EMBL" id="JAAKDE010000003">
    <property type="protein sequence ID" value="MBA2132335.1"/>
    <property type="molecule type" value="Genomic_DNA"/>
</dbReference>
<dbReference type="PRINTS" id="PR00719">
    <property type="entry name" value="LMWPTPASE"/>
</dbReference>
<feature type="active site" description="Proton donor" evidence="5">
    <location>
        <position position="130"/>
    </location>
</feature>
<dbReference type="PANTHER" id="PTHR43732">
    <property type="entry name" value="RIBOSE 5-PHOSPHATE ISOMERASE-RELATED"/>
    <property type="match status" value="1"/>
</dbReference>
<dbReference type="Gene3D" id="3.40.1400.10">
    <property type="entry name" value="Sugar-phosphate isomerase, RpiB/LacA/LacB"/>
    <property type="match status" value="1"/>
</dbReference>
<dbReference type="Pfam" id="PF01451">
    <property type="entry name" value="LMWPc"/>
    <property type="match status" value="1"/>
</dbReference>
<evidence type="ECO:0000256" key="3">
    <source>
        <dbReference type="ARBA" id="ARBA00022801"/>
    </source>
</evidence>
<dbReference type="NCBIfam" id="TIGR00689">
    <property type="entry name" value="rpiB_lacA_lacB"/>
    <property type="match status" value="1"/>
</dbReference>
<dbReference type="GO" id="GO:0005975">
    <property type="term" value="P:carbohydrate metabolic process"/>
    <property type="evidence" value="ECO:0007669"/>
    <property type="project" value="InterPro"/>
</dbReference>
<evidence type="ECO:0000313" key="7">
    <source>
        <dbReference type="EMBL" id="MBA2132335.1"/>
    </source>
</evidence>
<evidence type="ECO:0000256" key="5">
    <source>
        <dbReference type="PIRSR" id="PIRSR617867-1"/>
    </source>
</evidence>
<dbReference type="InterPro" id="IPR004785">
    <property type="entry name" value="RpiB"/>
</dbReference>
<evidence type="ECO:0000256" key="1">
    <source>
        <dbReference type="ARBA" id="ARBA00008754"/>
    </source>
</evidence>
<accession>A0A8J6LHL8</accession>
<dbReference type="InterPro" id="IPR017867">
    <property type="entry name" value="Tyr_phospatase_low_mol_wt"/>
</dbReference>
<dbReference type="Gene3D" id="3.40.50.2300">
    <property type="match status" value="1"/>
</dbReference>
<dbReference type="InterPro" id="IPR023485">
    <property type="entry name" value="Ptyr_pPase"/>
</dbReference>
<dbReference type="Pfam" id="PF02502">
    <property type="entry name" value="LacAB_rpiB"/>
    <property type="match status" value="1"/>
</dbReference>
<evidence type="ECO:0000256" key="2">
    <source>
        <dbReference type="ARBA" id="ARBA00011063"/>
    </source>
</evidence>
<comment type="similarity">
    <text evidence="2">Belongs to the low molecular weight phosphotyrosine protein phosphatase family.</text>
</comment>